<dbReference type="SMART" id="SM00848">
    <property type="entry name" value="Inhibitor_I29"/>
    <property type="match status" value="1"/>
</dbReference>
<dbReference type="Pfam" id="PF08246">
    <property type="entry name" value="Inhibitor_I29"/>
    <property type="match status" value="1"/>
</dbReference>
<evidence type="ECO:0000256" key="3">
    <source>
        <dbReference type="ARBA" id="ARBA00022729"/>
    </source>
</evidence>
<feature type="signal peptide" evidence="8">
    <location>
        <begin position="1"/>
        <end position="15"/>
    </location>
</feature>
<evidence type="ECO:0000256" key="8">
    <source>
        <dbReference type="SAM" id="SignalP"/>
    </source>
</evidence>
<accession>E3TGS2</accession>
<evidence type="ECO:0000256" key="4">
    <source>
        <dbReference type="ARBA" id="ARBA00022801"/>
    </source>
</evidence>
<dbReference type="AlphaFoldDB" id="E3TGS2"/>
<feature type="domain" description="Peptidase C1A papain C-terminal" evidence="9">
    <location>
        <begin position="109"/>
        <end position="324"/>
    </location>
</feature>
<evidence type="ECO:0000256" key="7">
    <source>
        <dbReference type="ARBA" id="ARBA00023157"/>
    </source>
</evidence>
<dbReference type="EMBL" id="GU593246">
    <property type="protein sequence ID" value="ADO65980.1"/>
    <property type="molecule type" value="mRNA"/>
</dbReference>
<dbReference type="SMR" id="E3TGS2"/>
<dbReference type="CDD" id="cd02248">
    <property type="entry name" value="Peptidase_C1A"/>
    <property type="match status" value="1"/>
</dbReference>
<dbReference type="GO" id="GO:0008234">
    <property type="term" value="F:cysteine-type peptidase activity"/>
    <property type="evidence" value="ECO:0007669"/>
    <property type="project" value="UniProtKB-KW"/>
</dbReference>
<dbReference type="InterPro" id="IPR013128">
    <property type="entry name" value="Peptidase_C1A"/>
</dbReference>
<dbReference type="PRINTS" id="PR00705">
    <property type="entry name" value="PAPAIN"/>
</dbReference>
<dbReference type="SUPFAM" id="SSF54001">
    <property type="entry name" value="Cysteine proteinases"/>
    <property type="match status" value="1"/>
</dbReference>
<keyword evidence="6" id="KW-0865">Zymogen</keyword>
<evidence type="ECO:0000313" key="11">
    <source>
        <dbReference type="EMBL" id="ADO65978.1"/>
    </source>
</evidence>
<dbReference type="PANTHER" id="PTHR12411">
    <property type="entry name" value="CYSTEINE PROTEASE FAMILY C1-RELATED"/>
    <property type="match status" value="1"/>
</dbReference>
<dbReference type="Gene3D" id="3.90.70.10">
    <property type="entry name" value="Cysteine proteinases"/>
    <property type="match status" value="1"/>
</dbReference>
<dbReference type="PROSITE" id="PS00639">
    <property type="entry name" value="THIOL_PROTEASE_HIS"/>
    <property type="match status" value="1"/>
</dbReference>
<comment type="similarity">
    <text evidence="1">Belongs to the peptidase C1 family.</text>
</comment>
<evidence type="ECO:0000256" key="5">
    <source>
        <dbReference type="ARBA" id="ARBA00022807"/>
    </source>
</evidence>
<dbReference type="OrthoDB" id="6479863at2759"/>
<dbReference type="InterPro" id="IPR000169">
    <property type="entry name" value="Pept_cys_AS"/>
</dbReference>
<feature type="domain" description="Cathepsin propeptide inhibitor" evidence="10">
    <location>
        <begin position="22"/>
        <end position="82"/>
    </location>
</feature>
<dbReference type="PROSITE" id="PS00139">
    <property type="entry name" value="THIOL_PROTEASE_CYS"/>
    <property type="match status" value="1"/>
</dbReference>
<keyword evidence="4" id="KW-0378">Hydrolase</keyword>
<dbReference type="SMART" id="SM00645">
    <property type="entry name" value="Pept_C1"/>
    <property type="match status" value="1"/>
</dbReference>
<keyword evidence="3 8" id="KW-0732">Signal</keyword>
<dbReference type="GO" id="GO:0006508">
    <property type="term" value="P:proteolysis"/>
    <property type="evidence" value="ECO:0007669"/>
    <property type="project" value="UniProtKB-KW"/>
</dbReference>
<reference evidence="12" key="1">
    <citation type="journal article" date="2010" name="Dev. Comp. Immunol.">
        <title>Molecular cloning, characterization and expression analysis of cathepsin C gene involved in the antibacterial response in Chinese mitten crab, Eriocheir sinensis.</title>
        <authorList>
            <person name="Li W.W."/>
            <person name="Jin X.K."/>
            <person name="He L."/>
            <person name="Jiang H."/>
            <person name="Xie Y.N."/>
            <person name="Wang Q."/>
        </authorList>
    </citation>
    <scope>NUCLEOTIDE SEQUENCE</scope>
</reference>
<evidence type="ECO:0000256" key="6">
    <source>
        <dbReference type="ARBA" id="ARBA00023145"/>
    </source>
</evidence>
<dbReference type="InterPro" id="IPR000668">
    <property type="entry name" value="Peptidase_C1A_C"/>
</dbReference>
<keyword evidence="5" id="KW-0788">Thiol protease</keyword>
<reference evidence="12" key="3">
    <citation type="journal article" date="2011" name="Peptides">
        <title>Molecular cloning, characterization and expression analysis of cathepsin A gene in Chinese mitten crab, Eriocheir sinensis.</title>
        <authorList>
            <person name="Li W.W."/>
            <person name="He L."/>
            <person name="Jin X.K."/>
            <person name="Jiang H."/>
            <person name="Chen L.L."/>
            <person name="Wang Y."/>
            <person name="Wang Q."/>
        </authorList>
    </citation>
    <scope>NUCLEOTIDE SEQUENCE</scope>
</reference>
<dbReference type="MEROPS" id="C01.092"/>
<evidence type="ECO:0000259" key="10">
    <source>
        <dbReference type="SMART" id="SM00848"/>
    </source>
</evidence>
<dbReference type="InterPro" id="IPR039417">
    <property type="entry name" value="Peptidase_C1A_papain-like"/>
</dbReference>
<dbReference type="InterPro" id="IPR038765">
    <property type="entry name" value="Papain-like_cys_pep_sf"/>
</dbReference>
<name>E3TGS2_ERISI</name>
<evidence type="ECO:0000259" key="9">
    <source>
        <dbReference type="SMART" id="SM00645"/>
    </source>
</evidence>
<dbReference type="InterPro" id="IPR025661">
    <property type="entry name" value="Pept_asp_AS"/>
</dbReference>
<sequence>MKVFVLACLVAAAVATPTLNEWQQFKARYGKQYRSTKEDSYRQSVYEQNQEFINSHNEQYENGLVSFTLAMNQFGDMTTEEINAAMNGFLSAGKKVPRGTMYQPLVDELPDTVDWRDKGAVTPVKDQKACGSCWAFSATGSLEGQHFLSTGKLVSLSEQNLVDCSDKYGNFGCGGGLMDNAFRYIKDNNGIDTEESYPYEAKNGPCRFNSDNVGATLSSYVDIQHGSEDDLQKAVAEKGPVSVAIDASTSTFHFYSRGIYYDEKCSSSFLDHGVLAVGYGTDDSSDYWLVKNSWNETWGDSGYIKMSRNRNNNCGIASQASYPVV</sequence>
<evidence type="ECO:0000256" key="2">
    <source>
        <dbReference type="ARBA" id="ARBA00022670"/>
    </source>
</evidence>
<dbReference type="InterPro" id="IPR031305">
    <property type="entry name" value="Casein_CS"/>
</dbReference>
<dbReference type="PROSITE" id="PS00640">
    <property type="entry name" value="THIOL_PROTEASE_ASN"/>
    <property type="match status" value="1"/>
</dbReference>
<feature type="chain" id="PRO_5011938259" evidence="8">
    <location>
        <begin position="16"/>
        <end position="325"/>
    </location>
</feature>
<evidence type="ECO:0000256" key="1">
    <source>
        <dbReference type="ARBA" id="ARBA00008455"/>
    </source>
</evidence>
<dbReference type="PROSITE" id="PS00306">
    <property type="entry name" value="CASEIN_ALPHA_BETA"/>
    <property type="match status" value="1"/>
</dbReference>
<keyword evidence="2" id="KW-0645">Protease</keyword>
<evidence type="ECO:0000313" key="12">
    <source>
        <dbReference type="EMBL" id="ADO65980.1"/>
    </source>
</evidence>
<organism evidence="11">
    <name type="scientific">Eriocheir sinensis</name>
    <name type="common">Chinese mitten crab</name>
    <dbReference type="NCBI Taxonomy" id="95602"/>
    <lineage>
        <taxon>Eukaryota</taxon>
        <taxon>Metazoa</taxon>
        <taxon>Ecdysozoa</taxon>
        <taxon>Arthropoda</taxon>
        <taxon>Crustacea</taxon>
        <taxon>Multicrustacea</taxon>
        <taxon>Malacostraca</taxon>
        <taxon>Eumalacostraca</taxon>
        <taxon>Eucarida</taxon>
        <taxon>Decapoda</taxon>
        <taxon>Pleocyemata</taxon>
        <taxon>Brachyura</taxon>
        <taxon>Eubrachyura</taxon>
        <taxon>Grapsoidea</taxon>
        <taxon>Varunidae</taxon>
        <taxon>Eriocheir</taxon>
    </lineage>
</organism>
<dbReference type="EMBL" id="GU593243">
    <property type="protein sequence ID" value="ADO65978.1"/>
    <property type="molecule type" value="Genomic_DNA"/>
</dbReference>
<dbReference type="FunFam" id="3.90.70.10:FF:000006">
    <property type="entry name" value="Cathepsin S"/>
    <property type="match status" value="1"/>
</dbReference>
<dbReference type="InterPro" id="IPR025660">
    <property type="entry name" value="Pept_his_AS"/>
</dbReference>
<dbReference type="Pfam" id="PF00112">
    <property type="entry name" value="Peptidase_C1"/>
    <property type="match status" value="1"/>
</dbReference>
<protein>
    <submittedName>
        <fullName evidence="11">Cathepsin L</fullName>
    </submittedName>
</protein>
<proteinExistence type="evidence at transcript level"/>
<reference evidence="11" key="2">
    <citation type="journal article" date="2010" name="Fish Shellfish Immunol.">
        <title>Molecular cloning, characterization, expression and activity analysis of cathepsin L in Chinese mitten crab, Eriocheir sinensis.</title>
        <authorList>
            <person name="Li W.W."/>
            <person name="Jin X.K."/>
            <person name="He L."/>
            <person name="Jiang H."/>
            <person name="Gong Y.N."/>
            <person name="Xie Y.N."/>
            <person name="Wang Q."/>
        </authorList>
    </citation>
    <scope>NUCLEOTIDE SEQUENCE</scope>
</reference>
<keyword evidence="7" id="KW-1015">Disulfide bond</keyword>
<dbReference type="BRENDA" id="3.4.22.15">
    <property type="organism ID" value="10211"/>
</dbReference>
<dbReference type="InterPro" id="IPR013201">
    <property type="entry name" value="Prot_inhib_I29"/>
</dbReference>